<name>A0AA95I4J3_9BACL</name>
<reference evidence="1" key="1">
    <citation type="submission" date="2023-05" db="EMBL/GenBank/DDBJ databases">
        <title>Comparative genomics of Bacillaceae isolates and their secondary metabolite potential.</title>
        <authorList>
            <person name="Song L."/>
            <person name="Nielsen L.J."/>
            <person name="Mohite O."/>
            <person name="Xu X."/>
            <person name="Weber T."/>
            <person name="Kovacs A.T."/>
        </authorList>
    </citation>
    <scope>NUCLEOTIDE SEQUENCE</scope>
    <source>
        <strain evidence="1">B2_4</strain>
    </source>
</reference>
<dbReference type="KEGG" id="pwn:QNH46_03225"/>
<dbReference type="RefSeq" id="WP_283926900.1">
    <property type="nucleotide sequence ID" value="NZ_CP126084.1"/>
</dbReference>
<organism evidence="1 2">
    <name type="scientific">Paenibacillus woosongensis</name>
    <dbReference type="NCBI Taxonomy" id="307580"/>
    <lineage>
        <taxon>Bacteria</taxon>
        <taxon>Bacillati</taxon>
        <taxon>Bacillota</taxon>
        <taxon>Bacilli</taxon>
        <taxon>Bacillales</taxon>
        <taxon>Paenibacillaceae</taxon>
        <taxon>Paenibacillus</taxon>
    </lineage>
</organism>
<dbReference type="EMBL" id="CP126084">
    <property type="protein sequence ID" value="WHX49710.1"/>
    <property type="molecule type" value="Genomic_DNA"/>
</dbReference>
<accession>A0AA95I4J3</accession>
<proteinExistence type="predicted"/>
<gene>
    <name evidence="1" type="ORF">QNH46_03225</name>
</gene>
<sequence>MIPLLIYKGIGISQKLSTIDQAEALYEEQNLIDAETLFQKARSNKTIQYKEELVSSRLEELAPITAMKENLSGVLDQASAAAGRGDFERLMDAYAGLQEIRSSYMTPEGPYSEYYKQISEHYGISQSFMDYFKQFRTVLLEEPKRNLEKGHYDDESFKWKLLRMPAHFFGTEQEWLDQLNAVFQQYDETKLERIIASGYVEAMLQNASSMVKQYEAHEHDAPWVIAKTNELMDSLLKQDWDNKDYAAFALHSRQFETFASSASPRSKVLAYAKDGIAKLLRSAKRSTASGNYQEAIDLYRALGNYQDTKAEIRATELAWVAADPVRLLPVYGDGESYRHVAGGTKKFGSSVYVAAIDAGNQLLFGRMNSEEGVQILSNRDLDVHAQIHSLRIDPVLSTSSIPVVVIEADSAAREASYMAFEVLEDRIQLLFSFEADDLIVENDDTLHVVNPHGEGEGETAIYVRYGDHFEFTGVKQTYVDISADDVAFYPGTLVRFTSTITSPGTGEVLAFGQNSYIMLQGDFTFYEGKATVTGRFTHYTEHYMESQESGTTEEQYTSSPDDSIIVGQPAGRFIRIPVVKVESVNQ</sequence>
<protein>
    <submittedName>
        <fullName evidence="1">Uncharacterized protein</fullName>
    </submittedName>
</protein>
<evidence type="ECO:0000313" key="1">
    <source>
        <dbReference type="EMBL" id="WHX49710.1"/>
    </source>
</evidence>
<evidence type="ECO:0000313" key="2">
    <source>
        <dbReference type="Proteomes" id="UP001177943"/>
    </source>
</evidence>
<dbReference type="Proteomes" id="UP001177943">
    <property type="component" value="Chromosome"/>
</dbReference>
<dbReference type="AlphaFoldDB" id="A0AA95I4J3"/>